<reference evidence="3" key="1">
    <citation type="journal article" date="2019" name="Int. J. Syst. Evol. Microbiol.">
        <title>The Global Catalogue of Microorganisms (GCM) 10K type strain sequencing project: providing services to taxonomists for standard genome sequencing and annotation.</title>
        <authorList>
            <consortium name="The Broad Institute Genomics Platform"/>
            <consortium name="The Broad Institute Genome Sequencing Center for Infectious Disease"/>
            <person name="Wu L."/>
            <person name="Ma J."/>
        </authorList>
    </citation>
    <scope>NUCLEOTIDE SEQUENCE [LARGE SCALE GENOMIC DNA]</scope>
    <source>
        <strain evidence="3">JCM 17452</strain>
    </source>
</reference>
<name>A0ABP8E9F2_9FLAO</name>
<dbReference type="InterPro" id="IPR012341">
    <property type="entry name" value="6hp_glycosidase-like_sf"/>
</dbReference>
<evidence type="ECO:0000313" key="2">
    <source>
        <dbReference type="EMBL" id="GAA4268847.1"/>
    </source>
</evidence>
<dbReference type="SUPFAM" id="SSF49785">
    <property type="entry name" value="Galactose-binding domain-like"/>
    <property type="match status" value="1"/>
</dbReference>
<dbReference type="Gene3D" id="2.60.120.260">
    <property type="entry name" value="Galactose-binding domain-like"/>
    <property type="match status" value="1"/>
</dbReference>
<dbReference type="InterPro" id="IPR008928">
    <property type="entry name" value="6-hairpin_glycosidase_sf"/>
</dbReference>
<sequence>MNNQINKIALFLIGVILVISCQKNESSTEEKLYVSENFTIYKDKIIQGENVAKAILPTHLKSNYKSPVSSTFSRLLKFKFSINEKDNELPPGLDHWIIIGEDEHESPVLTFGETPQSIPDNPGTFLPTNYNYTFKVDVSSVLNQFEENGYYETYEGTRVANEDFKGFYIAGGSEPLSWDFVNLDQKGLVLKPTEDPNIYSITVTLNPYDESVARDKEWKLSEDISSRPKYTSQQPIVDALFNLSLEEAIKNIEPDSTLRTGAKWGGVWTRDVSYSILLAFAYHEPEVAKISLRKKVKRGRIIQDTGSGGAWPVSTDRTTWCLAAWEIYKVTGDNAWLDEVYPIIKNTLDDDYKTIYDNRFGLYSGESSFLDWREQTYPKWMDNRDIFVSHNLGTNVVHFQAHRILVEMAKIKGEPFEVYSDRAEAIKKGINDYLWIQDKGYYAQFLYGRGDLILSPRYEALGEALAILFDIADLDKSASIVSKSPLTEYGATCIYPQIPGIPPYHNNGIWPFVQAYWNWAAAKTGNEAVLNHGLASVYRAAGLFLTNYENMVADTGDFLGTEINSHRMLWSMAGNLAMVHRVFMGMEFKTDGLYINPVVPKSYGGEKNLSNFKYRNSILNIAVKGFGNKIKSVTIDAKPTDKAFISSDTEGMHDIVIELAKNEFPHQDINRVENHFTPTTVLASKEEDVLKWQAIKGIDEYRIYKNGDLFKTTVDTFLETEAETYASYMVSAVDEKGYEGFSSEPVVFAKNVQIFEMEDFASASKLPYSNFSGRGFVEISLDKNNEILMPLNIEKEGDYLLDFKYSNGSGRWNTNNKCAIRSLSINNEYEGVIVMPQRGMDEWSDWGFTNNHKVRLNAGINSVKIHFEDWNNNMNIDVNSAMLDYLRIVSID</sequence>
<evidence type="ECO:0000313" key="3">
    <source>
        <dbReference type="Proteomes" id="UP001500027"/>
    </source>
</evidence>
<feature type="domain" description="Alpha-L-rhamnosidase six-hairpin glycosidase" evidence="1">
    <location>
        <begin position="318"/>
        <end position="446"/>
    </location>
</feature>
<keyword evidence="3" id="KW-1185">Reference proteome</keyword>
<dbReference type="InterPro" id="IPR035396">
    <property type="entry name" value="Bac_rhamnosid6H"/>
</dbReference>
<dbReference type="RefSeq" id="WP_139001218.1">
    <property type="nucleotide sequence ID" value="NZ_BAABAV010000001.1"/>
</dbReference>
<organism evidence="2 3">
    <name type="scientific">Hyunsoonleella aestuarii</name>
    <dbReference type="NCBI Taxonomy" id="912802"/>
    <lineage>
        <taxon>Bacteria</taxon>
        <taxon>Pseudomonadati</taxon>
        <taxon>Bacteroidota</taxon>
        <taxon>Flavobacteriia</taxon>
        <taxon>Flavobacteriales</taxon>
        <taxon>Flavobacteriaceae</taxon>
    </lineage>
</organism>
<dbReference type="InterPro" id="IPR008979">
    <property type="entry name" value="Galactose-bd-like_sf"/>
</dbReference>
<dbReference type="PROSITE" id="PS51257">
    <property type="entry name" value="PROKAR_LIPOPROTEIN"/>
    <property type="match status" value="1"/>
</dbReference>
<dbReference type="SUPFAM" id="SSF48208">
    <property type="entry name" value="Six-hairpin glycosidases"/>
    <property type="match status" value="1"/>
</dbReference>
<dbReference type="Pfam" id="PF17389">
    <property type="entry name" value="Bac_rhamnosid6H"/>
    <property type="match status" value="1"/>
</dbReference>
<protein>
    <recommendedName>
        <fullName evidence="1">Alpha-L-rhamnosidase six-hairpin glycosidase domain-containing protein</fullName>
    </recommendedName>
</protein>
<gene>
    <name evidence="2" type="ORF">GCM10022257_09480</name>
</gene>
<comment type="caution">
    <text evidence="2">The sequence shown here is derived from an EMBL/GenBank/DDBJ whole genome shotgun (WGS) entry which is preliminary data.</text>
</comment>
<dbReference type="Gene3D" id="2.60.420.10">
    <property type="entry name" value="Maltose phosphorylase, domain 3"/>
    <property type="match status" value="1"/>
</dbReference>
<accession>A0ABP8E9F2</accession>
<dbReference type="Gene3D" id="1.50.10.10">
    <property type="match status" value="1"/>
</dbReference>
<dbReference type="EMBL" id="BAABAV010000001">
    <property type="protein sequence ID" value="GAA4268847.1"/>
    <property type="molecule type" value="Genomic_DNA"/>
</dbReference>
<proteinExistence type="predicted"/>
<evidence type="ECO:0000259" key="1">
    <source>
        <dbReference type="Pfam" id="PF17389"/>
    </source>
</evidence>
<dbReference type="Proteomes" id="UP001500027">
    <property type="component" value="Unassembled WGS sequence"/>
</dbReference>